<protein>
    <submittedName>
        <fullName evidence="3">Uncharacterized protein</fullName>
    </submittedName>
</protein>
<keyword evidence="1" id="KW-0175">Coiled coil</keyword>
<name>A0A2V0RHB3_9ZZZZ</name>
<organism evidence="3">
    <name type="scientific">viral metagenome</name>
    <dbReference type="NCBI Taxonomy" id="1070528"/>
    <lineage>
        <taxon>unclassified sequences</taxon>
        <taxon>metagenomes</taxon>
        <taxon>organismal metagenomes</taxon>
    </lineage>
</organism>
<comment type="caution">
    <text evidence="3">The sequence shown here is derived from an EMBL/GenBank/DDBJ whole genome shotgun (WGS) entry which is preliminary data.</text>
</comment>
<dbReference type="EMBL" id="BDQA01000456">
    <property type="protein sequence ID" value="GBH21928.1"/>
    <property type="molecule type" value="Genomic_RNA"/>
</dbReference>
<evidence type="ECO:0000256" key="2">
    <source>
        <dbReference type="SAM" id="MobiDB-lite"/>
    </source>
</evidence>
<sequence length="439" mass="49783">MSTLEIIKGITDELANEELEDEKRSKGLLTERAQEHALEIDGGKFNEGFENIMQCVNTPLEESISQYGIRLMAIIASSYTTGAEDERKYSEVESKIKELTENMDADDALIIDIKDKLHELHKNRSALDTEYRAVLESNEANQRMKLRSISDELGLLHEVTDDHFDALKKTVTRRKFLEAELDAKTNELNELKTLSLGDMFNARAMLFHDPTWSGHDDTDEKLSPSAKRTLIDAFKKPILDKLSNFHLSKEYDSQVKVGVLAIPPPSGAFNGSARGDLNRFKESEVAKKLSNILKLHISSRHGDFSNRLFRDVVLMDTPQKTEINDFQQQMYYLNLTAMAGYDPIRWARAFGVPISGIGKQILREWNNGRTGPLTPERLIKLFESKALPFTAALSYAEMEREVARSELKQDVQDKREAEAAHPRAPQRVIVVKQDSDDEA</sequence>
<accession>A0A2V0RHB3</accession>
<feature type="region of interest" description="Disordered" evidence="2">
    <location>
        <begin position="407"/>
        <end position="439"/>
    </location>
</feature>
<dbReference type="AlphaFoldDB" id="A0A2V0RHB3"/>
<evidence type="ECO:0000313" key="3">
    <source>
        <dbReference type="EMBL" id="GBH21928.1"/>
    </source>
</evidence>
<evidence type="ECO:0000256" key="1">
    <source>
        <dbReference type="SAM" id="Coils"/>
    </source>
</evidence>
<feature type="compositionally biased region" description="Basic and acidic residues" evidence="2">
    <location>
        <begin position="407"/>
        <end position="421"/>
    </location>
</feature>
<reference evidence="3" key="1">
    <citation type="submission" date="2017-04" db="EMBL/GenBank/DDBJ databases">
        <title>Unveiling RNA virosphere associated with marine microorganisms.</title>
        <authorList>
            <person name="Urayama S."/>
            <person name="Takaki Y."/>
            <person name="Nishi S."/>
            <person name="Yoshida Y."/>
            <person name="Deguchi S."/>
            <person name="Takai K."/>
            <person name="Nunoura T."/>
        </authorList>
    </citation>
    <scope>NUCLEOTIDE SEQUENCE</scope>
</reference>
<feature type="coiled-coil region" evidence="1">
    <location>
        <begin position="167"/>
        <end position="194"/>
    </location>
</feature>
<proteinExistence type="predicted"/>